<evidence type="ECO:0000256" key="4">
    <source>
        <dbReference type="ARBA" id="ARBA00022777"/>
    </source>
</evidence>
<accession>W3XJV3</accession>
<dbReference type="GO" id="GO:0004674">
    <property type="term" value="F:protein serine/threonine kinase activity"/>
    <property type="evidence" value="ECO:0007669"/>
    <property type="project" value="UniProtKB-KW"/>
</dbReference>
<dbReference type="GeneID" id="19268574"/>
<evidence type="ECO:0000256" key="5">
    <source>
        <dbReference type="ARBA" id="ARBA00022840"/>
    </source>
</evidence>
<keyword evidence="6" id="KW-1133">Transmembrane helix</keyword>
<dbReference type="OrthoDB" id="5979581at2759"/>
<dbReference type="OMA" id="CCIFRLR"/>
<keyword evidence="2" id="KW-0808">Transferase</keyword>
<protein>
    <recommendedName>
        <fullName evidence="7">Protein kinase domain-containing protein</fullName>
    </recommendedName>
</protein>
<dbReference type="GO" id="GO:0005634">
    <property type="term" value="C:nucleus"/>
    <property type="evidence" value="ECO:0007669"/>
    <property type="project" value="TreeGrafter"/>
</dbReference>
<sequence length="538" mass="60572">MNQDEEHHVNRDGQFYVRQGQVLKDRYRLIYELGQDSIGIFWLCHDQFDNAAQWKTVQIIESDIDGAERGCRLAAKVSKMDGQNSNAEQRNIYWPLDHFVLESHHGRCLCLVTGVMGPSILDMAFDDPELIRSVCSQICKGLQFLHNNGVRHGNIRPSNIHLQVSEKIQDIAEAEMLTILGTTEAQENYSQDRPQGIKWPERLQNLLIPDEVCIGGLESTSVASHPVMVSKSALRYASPELLLGMGSGFGTDIWSLACTIVEIRTGQSLFGGCRSAETMVAGYERYLGPLPELHKATWQQVSATDRERIYDDAAERDSDVGTNRGGKDTVKCEGQNAEMDSIYAAIARDMLAKKQNLQDRHGGDETKAIAYRLSKAEVLILGDLLCRMLKYKEEERLAIGEIIEHSWFSSKFRRFAQVQVEQTTLINPSNENAQVIINGENQKVRRRLTVVERKGSSRLEMDNHQITRSKQTRASRLGHASRFDLMNTGIGGFILGLGIATVFWTLLIMVKLKPVTGQSFWALDTMVVERIADSVFRI</sequence>
<dbReference type="InterPro" id="IPR051175">
    <property type="entry name" value="CLK_kinases"/>
</dbReference>
<keyword evidence="4" id="KW-0418">Kinase</keyword>
<dbReference type="RefSeq" id="XP_007830333.1">
    <property type="nucleotide sequence ID" value="XM_007832142.1"/>
</dbReference>
<organism evidence="8 9">
    <name type="scientific">Pestalotiopsis fici (strain W106-1 / CGMCC3.15140)</name>
    <dbReference type="NCBI Taxonomy" id="1229662"/>
    <lineage>
        <taxon>Eukaryota</taxon>
        <taxon>Fungi</taxon>
        <taxon>Dikarya</taxon>
        <taxon>Ascomycota</taxon>
        <taxon>Pezizomycotina</taxon>
        <taxon>Sordariomycetes</taxon>
        <taxon>Xylariomycetidae</taxon>
        <taxon>Amphisphaeriales</taxon>
        <taxon>Sporocadaceae</taxon>
        <taxon>Pestalotiopsis</taxon>
    </lineage>
</organism>
<dbReference type="InterPro" id="IPR000719">
    <property type="entry name" value="Prot_kinase_dom"/>
</dbReference>
<dbReference type="KEGG" id="pfy:PFICI_03561"/>
<gene>
    <name evidence="8" type="ORF">PFICI_03561</name>
</gene>
<dbReference type="eggNOG" id="KOG0671">
    <property type="taxonomic scope" value="Eukaryota"/>
</dbReference>
<evidence type="ECO:0000259" key="7">
    <source>
        <dbReference type="PROSITE" id="PS50011"/>
    </source>
</evidence>
<dbReference type="EMBL" id="KI912110">
    <property type="protein sequence ID" value="ETS85536.1"/>
    <property type="molecule type" value="Genomic_DNA"/>
</dbReference>
<keyword evidence="1" id="KW-0723">Serine/threonine-protein kinase</keyword>
<dbReference type="InParanoid" id="W3XJV3"/>
<dbReference type="HOGENOM" id="CLU_506324_0_0_1"/>
<dbReference type="InterPro" id="IPR011009">
    <property type="entry name" value="Kinase-like_dom_sf"/>
</dbReference>
<dbReference type="PANTHER" id="PTHR45646">
    <property type="entry name" value="SERINE/THREONINE-PROTEIN KINASE DOA-RELATED"/>
    <property type="match status" value="1"/>
</dbReference>
<evidence type="ECO:0000313" key="8">
    <source>
        <dbReference type="EMBL" id="ETS85536.1"/>
    </source>
</evidence>
<dbReference type="SUPFAM" id="SSF56112">
    <property type="entry name" value="Protein kinase-like (PK-like)"/>
    <property type="match status" value="1"/>
</dbReference>
<feature type="domain" description="Protein kinase" evidence="7">
    <location>
        <begin position="27"/>
        <end position="408"/>
    </location>
</feature>
<dbReference type="GO" id="GO:0005524">
    <property type="term" value="F:ATP binding"/>
    <property type="evidence" value="ECO:0007669"/>
    <property type="project" value="UniProtKB-KW"/>
</dbReference>
<reference evidence="9" key="1">
    <citation type="journal article" date="2015" name="BMC Genomics">
        <title>Genomic and transcriptomic analysis of the endophytic fungus Pestalotiopsis fici reveals its lifestyle and high potential for synthesis of natural products.</title>
        <authorList>
            <person name="Wang X."/>
            <person name="Zhang X."/>
            <person name="Liu L."/>
            <person name="Xiang M."/>
            <person name="Wang W."/>
            <person name="Sun X."/>
            <person name="Che Y."/>
            <person name="Guo L."/>
            <person name="Liu G."/>
            <person name="Guo L."/>
            <person name="Wang C."/>
            <person name="Yin W.B."/>
            <person name="Stadler M."/>
            <person name="Zhang X."/>
            <person name="Liu X."/>
        </authorList>
    </citation>
    <scope>NUCLEOTIDE SEQUENCE [LARGE SCALE GENOMIC DNA]</scope>
    <source>
        <strain evidence="9">W106-1 / CGMCC3.15140</strain>
    </source>
</reference>
<evidence type="ECO:0000313" key="9">
    <source>
        <dbReference type="Proteomes" id="UP000030651"/>
    </source>
</evidence>
<keyword evidence="6" id="KW-0472">Membrane</keyword>
<keyword evidence="6" id="KW-0812">Transmembrane</keyword>
<proteinExistence type="predicted"/>
<evidence type="ECO:0000256" key="3">
    <source>
        <dbReference type="ARBA" id="ARBA00022741"/>
    </source>
</evidence>
<dbReference type="Proteomes" id="UP000030651">
    <property type="component" value="Unassembled WGS sequence"/>
</dbReference>
<dbReference type="AlphaFoldDB" id="W3XJV3"/>
<evidence type="ECO:0000256" key="2">
    <source>
        <dbReference type="ARBA" id="ARBA00022679"/>
    </source>
</evidence>
<dbReference type="Gene3D" id="3.30.200.20">
    <property type="entry name" value="Phosphorylase Kinase, domain 1"/>
    <property type="match status" value="1"/>
</dbReference>
<dbReference type="Gene3D" id="1.10.510.10">
    <property type="entry name" value="Transferase(Phosphotransferase) domain 1"/>
    <property type="match status" value="1"/>
</dbReference>
<dbReference type="Pfam" id="PF00069">
    <property type="entry name" value="Pkinase"/>
    <property type="match status" value="1"/>
</dbReference>
<keyword evidence="3" id="KW-0547">Nucleotide-binding</keyword>
<keyword evidence="5" id="KW-0067">ATP-binding</keyword>
<keyword evidence="9" id="KW-1185">Reference proteome</keyword>
<dbReference type="SMART" id="SM00220">
    <property type="entry name" value="S_TKc"/>
    <property type="match status" value="1"/>
</dbReference>
<feature type="transmembrane region" description="Helical" evidence="6">
    <location>
        <begin position="490"/>
        <end position="510"/>
    </location>
</feature>
<dbReference type="PANTHER" id="PTHR45646:SF11">
    <property type="entry name" value="SERINE_THREONINE-PROTEIN KINASE DOA"/>
    <property type="match status" value="1"/>
</dbReference>
<evidence type="ECO:0000256" key="6">
    <source>
        <dbReference type="SAM" id="Phobius"/>
    </source>
</evidence>
<evidence type="ECO:0000256" key="1">
    <source>
        <dbReference type="ARBA" id="ARBA00022527"/>
    </source>
</evidence>
<name>W3XJV3_PESFW</name>
<dbReference type="PROSITE" id="PS50011">
    <property type="entry name" value="PROTEIN_KINASE_DOM"/>
    <property type="match status" value="1"/>
</dbReference>